<proteinExistence type="predicted"/>
<dbReference type="OrthoDB" id="2430027at2759"/>
<evidence type="ECO:0000259" key="1">
    <source>
        <dbReference type="PROSITE" id="PS50097"/>
    </source>
</evidence>
<dbReference type="Proteomes" id="UP000265703">
    <property type="component" value="Unassembled WGS sequence"/>
</dbReference>
<dbReference type="InterPro" id="IPR000210">
    <property type="entry name" value="BTB/POZ_dom"/>
</dbReference>
<dbReference type="AlphaFoldDB" id="A0A397TD92"/>
<organism evidence="2 3">
    <name type="scientific">Glomus cerebriforme</name>
    <dbReference type="NCBI Taxonomy" id="658196"/>
    <lineage>
        <taxon>Eukaryota</taxon>
        <taxon>Fungi</taxon>
        <taxon>Fungi incertae sedis</taxon>
        <taxon>Mucoromycota</taxon>
        <taxon>Glomeromycotina</taxon>
        <taxon>Glomeromycetes</taxon>
        <taxon>Glomerales</taxon>
        <taxon>Glomeraceae</taxon>
        <taxon>Glomus</taxon>
    </lineage>
</organism>
<accession>A0A397TD92</accession>
<dbReference type="SUPFAM" id="SSF54695">
    <property type="entry name" value="POZ domain"/>
    <property type="match status" value="1"/>
</dbReference>
<dbReference type="CDD" id="cd18186">
    <property type="entry name" value="BTB_POZ_ZBTB_KLHL-like"/>
    <property type="match status" value="1"/>
</dbReference>
<sequence length="86" mass="10203">MIITLLFVSERKEFRAHSSILKGRSFYFRSAFSSKWVVKKDDIFEFEKPNINPNIFEIILKYIYTGEVDLTKNSGEKKEETLETFL</sequence>
<reference evidence="2 3" key="1">
    <citation type="submission" date="2018-06" db="EMBL/GenBank/DDBJ databases">
        <title>Comparative genomics reveals the genomic features of Rhizophagus irregularis, R. cerebriforme, R. diaphanum and Gigaspora rosea, and their symbiotic lifestyle signature.</title>
        <authorList>
            <person name="Morin E."/>
            <person name="San Clemente H."/>
            <person name="Chen E.C.H."/>
            <person name="De La Providencia I."/>
            <person name="Hainaut M."/>
            <person name="Kuo A."/>
            <person name="Kohler A."/>
            <person name="Murat C."/>
            <person name="Tang N."/>
            <person name="Roy S."/>
            <person name="Loubradou J."/>
            <person name="Henrissat B."/>
            <person name="Grigoriev I.V."/>
            <person name="Corradi N."/>
            <person name="Roux C."/>
            <person name="Martin F.M."/>
        </authorList>
    </citation>
    <scope>NUCLEOTIDE SEQUENCE [LARGE SCALE GENOMIC DNA]</scope>
    <source>
        <strain evidence="2 3">DAOM 227022</strain>
    </source>
</reference>
<dbReference type="Pfam" id="PF00651">
    <property type="entry name" value="BTB"/>
    <property type="match status" value="1"/>
</dbReference>
<name>A0A397TD92_9GLOM</name>
<evidence type="ECO:0000313" key="3">
    <source>
        <dbReference type="Proteomes" id="UP000265703"/>
    </source>
</evidence>
<dbReference type="EMBL" id="QKYT01000115">
    <property type="protein sequence ID" value="RIA92874.1"/>
    <property type="molecule type" value="Genomic_DNA"/>
</dbReference>
<feature type="domain" description="BTB" evidence="1">
    <location>
        <begin position="3"/>
        <end position="72"/>
    </location>
</feature>
<evidence type="ECO:0000313" key="2">
    <source>
        <dbReference type="EMBL" id="RIA92874.1"/>
    </source>
</evidence>
<dbReference type="PROSITE" id="PS50097">
    <property type="entry name" value="BTB"/>
    <property type="match status" value="1"/>
</dbReference>
<gene>
    <name evidence="2" type="ORF">C1645_820065</name>
</gene>
<dbReference type="Gene3D" id="3.30.710.10">
    <property type="entry name" value="Potassium Channel Kv1.1, Chain A"/>
    <property type="match status" value="1"/>
</dbReference>
<comment type="caution">
    <text evidence="2">The sequence shown here is derived from an EMBL/GenBank/DDBJ whole genome shotgun (WGS) entry which is preliminary data.</text>
</comment>
<keyword evidence="3" id="KW-1185">Reference proteome</keyword>
<protein>
    <recommendedName>
        <fullName evidence="1">BTB domain-containing protein</fullName>
    </recommendedName>
</protein>
<dbReference type="InterPro" id="IPR011333">
    <property type="entry name" value="SKP1/BTB/POZ_sf"/>
</dbReference>